<proteinExistence type="predicted"/>
<dbReference type="InterPro" id="IPR000182">
    <property type="entry name" value="GNAT_dom"/>
</dbReference>
<dbReference type="Pfam" id="PF13508">
    <property type="entry name" value="Acetyltransf_7"/>
    <property type="match status" value="1"/>
</dbReference>
<name>A0ABV9NIR8_9GAMM</name>
<keyword evidence="2" id="KW-0808">Transferase</keyword>
<dbReference type="GO" id="GO:0016746">
    <property type="term" value="F:acyltransferase activity"/>
    <property type="evidence" value="ECO:0007669"/>
    <property type="project" value="UniProtKB-KW"/>
</dbReference>
<sequence length="157" mass="17625">MGRQDDAALSVREVPADEAPMALLMLADPSEEKIRAYLPGSRCFVGSSDGSDVAACVVLPRDAGTYELMSISVRPDRQQRGHGTALLKWVLAFFGRLGARRMEVGTGTFGHQLAFYQRQGFRVARIDRDFFVDNYPEPIFEDGIRHLDMLRLVREYA</sequence>
<evidence type="ECO:0000313" key="2">
    <source>
        <dbReference type="EMBL" id="MFC4727174.1"/>
    </source>
</evidence>
<keyword evidence="3" id="KW-1185">Reference proteome</keyword>
<dbReference type="Gene3D" id="3.40.630.30">
    <property type="match status" value="1"/>
</dbReference>
<organism evidence="2 3">
    <name type="scientific">Coralloluteibacterium thermophilum</name>
    <dbReference type="NCBI Taxonomy" id="2707049"/>
    <lineage>
        <taxon>Bacteria</taxon>
        <taxon>Pseudomonadati</taxon>
        <taxon>Pseudomonadota</taxon>
        <taxon>Gammaproteobacteria</taxon>
        <taxon>Lysobacterales</taxon>
        <taxon>Lysobacteraceae</taxon>
        <taxon>Coralloluteibacterium</taxon>
    </lineage>
</organism>
<evidence type="ECO:0000313" key="3">
    <source>
        <dbReference type="Proteomes" id="UP001595892"/>
    </source>
</evidence>
<reference evidence="3" key="1">
    <citation type="journal article" date="2019" name="Int. J. Syst. Evol. Microbiol.">
        <title>The Global Catalogue of Microorganisms (GCM) 10K type strain sequencing project: providing services to taxonomists for standard genome sequencing and annotation.</title>
        <authorList>
            <consortium name="The Broad Institute Genomics Platform"/>
            <consortium name="The Broad Institute Genome Sequencing Center for Infectious Disease"/>
            <person name="Wu L."/>
            <person name="Ma J."/>
        </authorList>
    </citation>
    <scope>NUCLEOTIDE SEQUENCE [LARGE SCALE GENOMIC DNA]</scope>
    <source>
        <strain evidence="3">CGMCC 1.13574</strain>
    </source>
</reference>
<protein>
    <submittedName>
        <fullName evidence="2">GNAT family N-acetyltransferase</fullName>
        <ecNumber evidence="2">2.3.-.-</ecNumber>
    </submittedName>
</protein>
<dbReference type="EMBL" id="JBHSGG010000004">
    <property type="protein sequence ID" value="MFC4727174.1"/>
    <property type="molecule type" value="Genomic_DNA"/>
</dbReference>
<feature type="domain" description="N-acetyltransferase" evidence="1">
    <location>
        <begin position="9"/>
        <end position="142"/>
    </location>
</feature>
<dbReference type="PROSITE" id="PS51186">
    <property type="entry name" value="GNAT"/>
    <property type="match status" value="1"/>
</dbReference>
<dbReference type="EC" id="2.3.-.-" evidence="2"/>
<dbReference type="RefSeq" id="WP_377003189.1">
    <property type="nucleotide sequence ID" value="NZ_JBHSGG010000004.1"/>
</dbReference>
<accession>A0ABV9NIR8</accession>
<gene>
    <name evidence="2" type="ORF">ACFO3Q_03190</name>
</gene>
<dbReference type="Proteomes" id="UP001595892">
    <property type="component" value="Unassembled WGS sequence"/>
</dbReference>
<dbReference type="SUPFAM" id="SSF55729">
    <property type="entry name" value="Acyl-CoA N-acyltransferases (Nat)"/>
    <property type="match status" value="1"/>
</dbReference>
<comment type="caution">
    <text evidence="2">The sequence shown here is derived from an EMBL/GenBank/DDBJ whole genome shotgun (WGS) entry which is preliminary data.</text>
</comment>
<dbReference type="CDD" id="cd04301">
    <property type="entry name" value="NAT_SF"/>
    <property type="match status" value="1"/>
</dbReference>
<dbReference type="InterPro" id="IPR016181">
    <property type="entry name" value="Acyl_CoA_acyltransferase"/>
</dbReference>
<evidence type="ECO:0000259" key="1">
    <source>
        <dbReference type="PROSITE" id="PS51186"/>
    </source>
</evidence>
<keyword evidence="2" id="KW-0012">Acyltransferase</keyword>